<dbReference type="SUPFAM" id="SSF58104">
    <property type="entry name" value="Methyl-accepting chemotaxis protein (MCP) signaling domain"/>
    <property type="match status" value="1"/>
</dbReference>
<dbReference type="CDD" id="cd11386">
    <property type="entry name" value="MCP_signal"/>
    <property type="match status" value="1"/>
</dbReference>
<dbReference type="Proteomes" id="UP000241895">
    <property type="component" value="Unassembled WGS sequence"/>
</dbReference>
<evidence type="ECO:0000256" key="5">
    <source>
        <dbReference type="ARBA" id="ARBA00022519"/>
    </source>
</evidence>
<dbReference type="Pfam" id="PF02203">
    <property type="entry name" value="TarH"/>
    <property type="match status" value="1"/>
</dbReference>
<evidence type="ECO:0000256" key="2">
    <source>
        <dbReference type="ARBA" id="ARBA00022475"/>
    </source>
</evidence>
<name>A0ABX5IZS2_9GAMM</name>
<evidence type="ECO:0000256" key="4">
    <source>
        <dbReference type="ARBA" id="ARBA00022500"/>
    </source>
</evidence>
<evidence type="ECO:0000256" key="12">
    <source>
        <dbReference type="SAM" id="MobiDB-lite"/>
    </source>
</evidence>
<dbReference type="PANTHER" id="PTHR43531:SF14">
    <property type="entry name" value="METHYL-ACCEPTING CHEMOTAXIS PROTEIN I-RELATED"/>
    <property type="match status" value="1"/>
</dbReference>
<protein>
    <submittedName>
        <fullName evidence="16">Methyl-accepting chemotaxis protein</fullName>
    </submittedName>
</protein>
<dbReference type="Pfam" id="PF00015">
    <property type="entry name" value="MCPsignal"/>
    <property type="match status" value="1"/>
</dbReference>
<dbReference type="Gene3D" id="1.10.287.950">
    <property type="entry name" value="Methyl-accepting chemotaxis protein"/>
    <property type="match status" value="1"/>
</dbReference>
<keyword evidence="5" id="KW-0997">Cell inner membrane</keyword>
<dbReference type="SUPFAM" id="SSF47170">
    <property type="entry name" value="Aspartate receptor, ligand-binding domain"/>
    <property type="match status" value="1"/>
</dbReference>
<keyword evidence="17" id="KW-1185">Reference proteome</keyword>
<accession>A0ABX5IZS2</accession>
<dbReference type="CDD" id="cd06225">
    <property type="entry name" value="HAMP"/>
    <property type="match status" value="1"/>
</dbReference>
<keyword evidence="3" id="KW-0488">Methylation</keyword>
<dbReference type="InterPro" id="IPR004089">
    <property type="entry name" value="MCPsignal_dom"/>
</dbReference>
<evidence type="ECO:0000256" key="6">
    <source>
        <dbReference type="ARBA" id="ARBA00022692"/>
    </source>
</evidence>
<feature type="compositionally biased region" description="Basic and acidic residues" evidence="12">
    <location>
        <begin position="557"/>
        <end position="580"/>
    </location>
</feature>
<dbReference type="InterPro" id="IPR051310">
    <property type="entry name" value="MCP_chemotaxis"/>
</dbReference>
<comment type="similarity">
    <text evidence="10">Belongs to the methyl-accepting chemotaxis (MCP) protein family.</text>
</comment>
<keyword evidence="4" id="KW-0145">Chemotaxis</keyword>
<reference evidence="16 17" key="1">
    <citation type="submission" date="2018-03" db="EMBL/GenBank/DDBJ databases">
        <authorList>
            <person name="Zhou J."/>
            <person name="Li X."/>
            <person name="Xue M."/>
            <person name="Yin J."/>
        </authorList>
    </citation>
    <scope>NUCLEOTIDE SEQUENCE [LARGE SCALE GENOMIC DNA]</scope>
    <source>
        <strain evidence="16 17">SYSU ZJ2214</strain>
    </source>
</reference>
<keyword evidence="2" id="KW-1003">Cell membrane</keyword>
<dbReference type="SMART" id="SM00304">
    <property type="entry name" value="HAMP"/>
    <property type="match status" value="1"/>
</dbReference>
<dbReference type="InterPro" id="IPR003660">
    <property type="entry name" value="HAMP_dom"/>
</dbReference>
<evidence type="ECO:0000256" key="9">
    <source>
        <dbReference type="ARBA" id="ARBA00023224"/>
    </source>
</evidence>
<comment type="caution">
    <text evidence="16">The sequence shown here is derived from an EMBL/GenBank/DDBJ whole genome shotgun (WGS) entry which is preliminary data.</text>
</comment>
<dbReference type="PROSITE" id="PS50111">
    <property type="entry name" value="CHEMOTAXIS_TRANSDUC_2"/>
    <property type="match status" value="1"/>
</dbReference>
<organism evidence="16 17">
    <name type="scientific">Halomonas litopenaei</name>
    <dbReference type="NCBI Taxonomy" id="2109328"/>
    <lineage>
        <taxon>Bacteria</taxon>
        <taxon>Pseudomonadati</taxon>
        <taxon>Pseudomonadota</taxon>
        <taxon>Gammaproteobacteria</taxon>
        <taxon>Oceanospirillales</taxon>
        <taxon>Halomonadaceae</taxon>
        <taxon>Halomonas</taxon>
    </lineage>
</organism>
<dbReference type="PRINTS" id="PR00260">
    <property type="entry name" value="CHEMTRNSDUCR"/>
</dbReference>
<evidence type="ECO:0000259" key="15">
    <source>
        <dbReference type="PROSITE" id="PS50885"/>
    </source>
</evidence>
<evidence type="ECO:0000256" key="13">
    <source>
        <dbReference type="SAM" id="Phobius"/>
    </source>
</evidence>
<feature type="region of interest" description="Disordered" evidence="12">
    <location>
        <begin position="532"/>
        <end position="586"/>
    </location>
</feature>
<dbReference type="PANTHER" id="PTHR43531">
    <property type="entry name" value="PROTEIN ICFG"/>
    <property type="match status" value="1"/>
</dbReference>
<dbReference type="PROSITE" id="PS50885">
    <property type="entry name" value="HAMP"/>
    <property type="match status" value="1"/>
</dbReference>
<evidence type="ECO:0000256" key="11">
    <source>
        <dbReference type="PROSITE-ProRule" id="PRU00284"/>
    </source>
</evidence>
<keyword evidence="8 13" id="KW-0472">Membrane</keyword>
<evidence type="ECO:0000313" key="16">
    <source>
        <dbReference type="EMBL" id="PTL95200.1"/>
    </source>
</evidence>
<evidence type="ECO:0000256" key="1">
    <source>
        <dbReference type="ARBA" id="ARBA00004429"/>
    </source>
</evidence>
<proteinExistence type="inferred from homology"/>
<dbReference type="InterPro" id="IPR035440">
    <property type="entry name" value="4HB_MCP_dom_sf"/>
</dbReference>
<evidence type="ECO:0000256" key="3">
    <source>
        <dbReference type="ARBA" id="ARBA00022481"/>
    </source>
</evidence>
<comment type="subcellular location">
    <subcellularLocation>
        <location evidence="1">Cell inner membrane</location>
        <topology evidence="1">Multi-pass membrane protein</topology>
    </subcellularLocation>
</comment>
<feature type="domain" description="Methyl-accepting transducer" evidence="14">
    <location>
        <begin position="279"/>
        <end position="508"/>
    </location>
</feature>
<evidence type="ECO:0000256" key="7">
    <source>
        <dbReference type="ARBA" id="ARBA00022989"/>
    </source>
</evidence>
<feature type="transmembrane region" description="Helical" evidence="13">
    <location>
        <begin position="203"/>
        <end position="220"/>
    </location>
</feature>
<dbReference type="InterPro" id="IPR004090">
    <property type="entry name" value="Chemotax_Me-accpt_rcpt"/>
</dbReference>
<gene>
    <name evidence="16" type="ORF">C6W88_07615</name>
</gene>
<dbReference type="EMBL" id="PXNS01000004">
    <property type="protein sequence ID" value="PTL95200.1"/>
    <property type="molecule type" value="Genomic_DNA"/>
</dbReference>
<dbReference type="Pfam" id="PF00672">
    <property type="entry name" value="HAMP"/>
    <property type="match status" value="1"/>
</dbReference>
<evidence type="ECO:0000256" key="10">
    <source>
        <dbReference type="ARBA" id="ARBA00029447"/>
    </source>
</evidence>
<keyword evidence="9 11" id="KW-0807">Transducer</keyword>
<sequence length="586" mass="62323">MVAQGRAYSLKEFTVSLLRNIRLHTLMIVMLASLLVASVIGLGIGMLSSHKAADTLSLLNRINVEQLNAVNRGDALLNEALLEIEVAATSQQLDRLDKAQELIVSAESHFDRFAAVPRTPQGEAVGGRIEDRYPVVMDGAVKLIEALRDGDSEGFEAGSLALAPELAELNQALDAFSSYADARGNTIVSDFERQSRLDRGLELAALAMILLAIAGAYLLLKSLVIKPLARAVESLDAIAHADLSRPIQVRGDNEISQLFRAMQEMQHKLGQTVSEVRRGGTRMASGSHEIASGNVDLATRTEQQAASIEQTAASMEQLTTTVSQNADNAGQARHLASQASTTAEQGGQVVSQVVETMETISQDSRQISEITGMIDAIAFQTNILALNASVEAARAGEQGRGFAVVAGEVRSLASRSAEAAGRIKSLIETSTSRVDGGTRLARQAGETMAEVVSSVRRVLDIVDEIAVASREQSDGIGQIGQAVVQMDQTTQQNASLVQQVSRAAEDLALQARQLAAAVEVFRLPAGLETDSPVALASAPGQPLTASTGSVPDDLDDDGRSTDSSDGRREPEARASQRHDETEWEAF</sequence>
<dbReference type="InterPro" id="IPR003122">
    <property type="entry name" value="Tar_rcpt_lig-bd"/>
</dbReference>
<evidence type="ECO:0000259" key="14">
    <source>
        <dbReference type="PROSITE" id="PS50111"/>
    </source>
</evidence>
<feature type="transmembrane region" description="Helical" evidence="13">
    <location>
        <begin position="26"/>
        <end position="47"/>
    </location>
</feature>
<dbReference type="SMART" id="SM00283">
    <property type="entry name" value="MA"/>
    <property type="match status" value="1"/>
</dbReference>
<dbReference type="Gene3D" id="1.20.120.30">
    <property type="entry name" value="Aspartate receptor, ligand-binding domain"/>
    <property type="match status" value="1"/>
</dbReference>
<feature type="domain" description="HAMP" evidence="15">
    <location>
        <begin position="222"/>
        <end position="274"/>
    </location>
</feature>
<evidence type="ECO:0000313" key="17">
    <source>
        <dbReference type="Proteomes" id="UP000241895"/>
    </source>
</evidence>
<keyword evidence="6 13" id="KW-0812">Transmembrane</keyword>
<keyword evidence="7 13" id="KW-1133">Transmembrane helix</keyword>
<evidence type="ECO:0000256" key="8">
    <source>
        <dbReference type="ARBA" id="ARBA00023136"/>
    </source>
</evidence>